<evidence type="ECO:0000256" key="1">
    <source>
        <dbReference type="ARBA" id="ARBA00004141"/>
    </source>
</evidence>
<dbReference type="GO" id="GO:0016020">
    <property type="term" value="C:membrane"/>
    <property type="evidence" value="ECO:0007669"/>
    <property type="project" value="UniProtKB-SubCell"/>
</dbReference>
<organism evidence="7 8">
    <name type="scientific">Blomia tropicalis</name>
    <name type="common">Mite</name>
    <dbReference type="NCBI Taxonomy" id="40697"/>
    <lineage>
        <taxon>Eukaryota</taxon>
        <taxon>Metazoa</taxon>
        <taxon>Ecdysozoa</taxon>
        <taxon>Arthropoda</taxon>
        <taxon>Chelicerata</taxon>
        <taxon>Arachnida</taxon>
        <taxon>Acari</taxon>
        <taxon>Acariformes</taxon>
        <taxon>Sarcoptiformes</taxon>
        <taxon>Astigmata</taxon>
        <taxon>Glycyphagoidea</taxon>
        <taxon>Echimyopodidae</taxon>
        <taxon>Blomia</taxon>
    </lineage>
</organism>
<feature type="transmembrane region" description="Helical" evidence="5">
    <location>
        <begin position="676"/>
        <end position="696"/>
    </location>
</feature>
<evidence type="ECO:0000256" key="5">
    <source>
        <dbReference type="SAM" id="Phobius"/>
    </source>
</evidence>
<feature type="transmembrane region" description="Helical" evidence="5">
    <location>
        <begin position="755"/>
        <end position="778"/>
    </location>
</feature>
<dbReference type="InterPro" id="IPR003439">
    <property type="entry name" value="ABC_transporter-like_ATP-bd"/>
</dbReference>
<dbReference type="SUPFAM" id="SSF52540">
    <property type="entry name" value="P-loop containing nucleoside triphosphate hydrolases"/>
    <property type="match status" value="2"/>
</dbReference>
<dbReference type="Pfam" id="PF00005">
    <property type="entry name" value="ABC_tran"/>
    <property type="match status" value="2"/>
</dbReference>
<dbReference type="InterPro" id="IPR026082">
    <property type="entry name" value="ABCA"/>
</dbReference>
<dbReference type="InterPro" id="IPR017871">
    <property type="entry name" value="ABC_transporter-like_CS"/>
</dbReference>
<keyword evidence="4 5" id="KW-0472">Membrane</keyword>
<dbReference type="GO" id="GO:0005319">
    <property type="term" value="F:lipid transporter activity"/>
    <property type="evidence" value="ECO:0007669"/>
    <property type="project" value="TreeGrafter"/>
</dbReference>
<feature type="domain" description="ABC transporter" evidence="6">
    <location>
        <begin position="976"/>
        <end position="1225"/>
    </location>
</feature>
<evidence type="ECO:0000256" key="4">
    <source>
        <dbReference type="ARBA" id="ARBA00023136"/>
    </source>
</evidence>
<dbReference type="InterPro" id="IPR013525">
    <property type="entry name" value="ABC2_TM"/>
</dbReference>
<protein>
    <recommendedName>
        <fullName evidence="6">ABC transporter domain-containing protein</fullName>
    </recommendedName>
</protein>
<dbReference type="PANTHER" id="PTHR19229:SF250">
    <property type="entry name" value="ABC TRANSPORTER DOMAIN-CONTAINING PROTEIN-RELATED"/>
    <property type="match status" value="1"/>
</dbReference>
<evidence type="ECO:0000313" key="7">
    <source>
        <dbReference type="EMBL" id="KAJ6224908.1"/>
    </source>
</evidence>
<dbReference type="GO" id="GO:0140359">
    <property type="term" value="F:ABC-type transporter activity"/>
    <property type="evidence" value="ECO:0007669"/>
    <property type="project" value="InterPro"/>
</dbReference>
<keyword evidence="3 5" id="KW-1133">Transmembrane helix</keyword>
<evidence type="ECO:0000256" key="2">
    <source>
        <dbReference type="ARBA" id="ARBA00022692"/>
    </source>
</evidence>
<evidence type="ECO:0000313" key="8">
    <source>
        <dbReference type="Proteomes" id="UP001142055"/>
    </source>
</evidence>
<dbReference type="CDD" id="cd03263">
    <property type="entry name" value="ABC_subfamily_A"/>
    <property type="match status" value="1"/>
</dbReference>
<dbReference type="PANTHER" id="PTHR19229">
    <property type="entry name" value="ATP-BINDING CASSETTE TRANSPORTER SUBFAMILY A ABCA"/>
    <property type="match status" value="1"/>
</dbReference>
<feature type="transmembrane region" description="Helical" evidence="5">
    <location>
        <begin position="894"/>
        <end position="915"/>
    </location>
</feature>
<feature type="transmembrane region" description="Helical" evidence="5">
    <location>
        <begin position="33"/>
        <end position="55"/>
    </location>
</feature>
<keyword evidence="2 5" id="KW-0812">Transmembrane</keyword>
<evidence type="ECO:0000259" key="6">
    <source>
        <dbReference type="PROSITE" id="PS50893"/>
    </source>
</evidence>
<dbReference type="PROSITE" id="PS00211">
    <property type="entry name" value="ABC_TRANSPORTER_1"/>
    <property type="match status" value="1"/>
</dbReference>
<feature type="transmembrane region" description="Helical" evidence="5">
    <location>
        <begin position="785"/>
        <end position="803"/>
    </location>
</feature>
<dbReference type="PROSITE" id="PS50893">
    <property type="entry name" value="ABC_TRANSPORTER_2"/>
    <property type="match status" value="2"/>
</dbReference>
<dbReference type="InterPro" id="IPR027417">
    <property type="entry name" value="P-loop_NTPase"/>
</dbReference>
<feature type="domain" description="ABC transporter" evidence="6">
    <location>
        <begin position="115"/>
        <end position="364"/>
    </location>
</feature>
<name>A0A9Q0MGY2_BLOTA</name>
<dbReference type="Proteomes" id="UP001142055">
    <property type="component" value="Chromosome 1"/>
</dbReference>
<feature type="transmembrane region" description="Helical" evidence="5">
    <location>
        <begin position="716"/>
        <end position="743"/>
    </location>
</feature>
<proteinExistence type="predicted"/>
<dbReference type="Pfam" id="PF12698">
    <property type="entry name" value="ABC2_membrane_3"/>
    <property type="match status" value="1"/>
</dbReference>
<dbReference type="EMBL" id="JAPWDV010000001">
    <property type="protein sequence ID" value="KAJ6224908.1"/>
    <property type="molecule type" value="Genomic_DNA"/>
</dbReference>
<accession>A0A9Q0MGY2</accession>
<comment type="caution">
    <text evidence="7">The sequence shown here is derived from an EMBL/GenBank/DDBJ whole genome shotgun (WGS) entry which is preliminary data.</text>
</comment>
<gene>
    <name evidence="7" type="ORF">RDWZM_003453</name>
</gene>
<comment type="subcellular location">
    <subcellularLocation>
        <location evidence="1">Membrane</location>
        <topology evidence="1">Multi-pass membrane protein</topology>
    </subcellularLocation>
</comment>
<dbReference type="Gene3D" id="3.40.50.300">
    <property type="entry name" value="P-loop containing nucleotide triphosphate hydrolases"/>
    <property type="match status" value="2"/>
</dbReference>
<sequence length="1254" mass="142132">MAFGIYIITMKESRGVGMDWKHLNMPAVANDRLTLLIIVSIKLINSCIYLLITWYMTQAFPGKYGVSLPWYFPFTKSYWFGSNEPYHVQDATQLKNVNEVNDVIEREPKHLKTGIKIQNMSKTYNGNTFSVSNLNLNIYQKQITALLGHNGAGKLKKVDEIKLNSYICLGKTTTISILTGLFKPTGGTAFVNGFDIRTNMDNVRASLGICPQFNILFDELTVEEHLKFYCKLKRKDMSSTKLKNEIETMIEKLDLIDKRNVQSCNLSGGMKRKLSVGIALIGDSKVVILDEPTSGMDVSARRFIWDLLLVEKKYRSILISTHFMEEADILGDRIAIMADGKLQCCGSPLFLKRKFGAGYHLTIAKSGPEIKTEEVTNIVQQYISDARLESSAGIEVTYSLSDDDTKLFEPLLQRLEDDHKLPISNYGISVTTMEEVFLKVGEYAKNKIESITHSINPKEYVQNHLNVKNQGCLLLFQQLYALISKKILYSMRSPFLTMSQLTIPFFVLNMTMLSLRAIPRLKESPRLHMSLSQFDTPFVKYYYDTNSRQLADKYEKVLEDNIIATNRIQGFEYGTINPLIIGLDIVKTDITTYNYDFMVSSVISSDGMGNHTILALFNNQAYHTPSISLKLVDEAYIRYKYNLTDISVTVTNHPLPMTATENRMFSVLSAQTQFEVMQGLILALSFLAGSFAVLAVKERITKGKHLQRLSGVRASVFWLSYFITDYTIYLVSSFLMVLAFIIHNEEGLSNENQPFYLSVGFIIHGLAILPCVYALSFVFTTPSTAYARLCLYVLVIGVATFITDQITSVKELGLLDKNRILKPIFGLFVPVYDLGKIGKNLITNFEGNRICQKYSNACEMDSPPEQILACCKEKCGNNCIPFEKNYFSLDEPGIGIYALYLLASSLFYIIILALIEMNLTRTLENWINYVKFKFTYVLKPKKNFGNQIDFPDNDVVAENQRIIKLDPTKDGQINSLIVRNLKKKYGDFVAVDGISYCVEKGECFGMLGVNGAGKTTTFKMITGDESITSGEIFVNRLSIKKNLREAQQEMGYCPQFDAMLDDLTGRETLTMYSRLRGIKESDIESQIEELSHLLYFEMHVDKLVKEYSGGNKRKLSTAISITIENKFGNGYTLLIRVSPSEEVATLDGGSIRKATKDGLRQNLESVQQFVQEKFPSSILKAIHNNLLHYTIENTINWQVKCSQIFGAIEKARANLQIEDYSVCQTNLEQIFLSFARQQREEEKLNNQQNHIINS</sequence>
<keyword evidence="8" id="KW-1185">Reference proteome</keyword>
<dbReference type="InterPro" id="IPR056264">
    <property type="entry name" value="R2_ABCA1-4-like"/>
</dbReference>
<dbReference type="GO" id="GO:0005524">
    <property type="term" value="F:ATP binding"/>
    <property type="evidence" value="ECO:0007669"/>
    <property type="project" value="InterPro"/>
</dbReference>
<dbReference type="Pfam" id="PF23321">
    <property type="entry name" value="R1_ABCA1"/>
    <property type="match status" value="1"/>
</dbReference>
<evidence type="ECO:0000256" key="3">
    <source>
        <dbReference type="ARBA" id="ARBA00022989"/>
    </source>
</evidence>
<reference evidence="7" key="1">
    <citation type="submission" date="2022-12" db="EMBL/GenBank/DDBJ databases">
        <title>Genome assemblies of Blomia tropicalis.</title>
        <authorList>
            <person name="Cui Y."/>
        </authorList>
    </citation>
    <scope>NUCLEOTIDE SEQUENCE</scope>
    <source>
        <tissue evidence="7">Adult mites</tissue>
    </source>
</reference>
<dbReference type="GO" id="GO:0016887">
    <property type="term" value="F:ATP hydrolysis activity"/>
    <property type="evidence" value="ECO:0007669"/>
    <property type="project" value="InterPro"/>
</dbReference>
<dbReference type="AlphaFoldDB" id="A0A9Q0MGY2"/>
<dbReference type="OMA" id="NFGMSIS"/>
<dbReference type="FunFam" id="3.40.50.300:FF:000436">
    <property type="entry name" value="ATP binding cassette subfamily A member 9"/>
    <property type="match status" value="1"/>
</dbReference>